<dbReference type="EC" id="2.4.2.7" evidence="7"/>
<sequence length="280" mass="30443">MMPHVRNEGPVPQPPILSYPIPYPYLPCPALPCICPLPLLLFFFFSIMSALPPLDSSSTSSPSTASHPPAGKPDPTVNADSSHAPERRLSASRAATSTELSRLTVNLRAALRQFPDFPSPGILFEDILPIFANPQLHGDLIRALELYVVDKYGRDNIDVVVGLDARGFLFGPSLALRLNAAFVPVRKQGKMPGECVTEGYEKEYGTDFFQMQKDAIKQGQRVLVVDDIIATGGSAAAAGSLVQKLGGSLVEYIFMLELDFLKGRDKLNAPVYTLLSSQEK</sequence>
<feature type="domain" description="Phosphoribosyltransferase" evidence="13">
    <location>
        <begin position="141"/>
        <end position="256"/>
    </location>
</feature>
<evidence type="ECO:0000313" key="15">
    <source>
        <dbReference type="Proteomes" id="UP001152607"/>
    </source>
</evidence>
<dbReference type="NCBIfam" id="TIGR01090">
    <property type="entry name" value="apt"/>
    <property type="match status" value="1"/>
</dbReference>
<dbReference type="FunFam" id="3.40.50.2020:FF:000004">
    <property type="entry name" value="Adenine phosphoribosyltransferase"/>
    <property type="match status" value="1"/>
</dbReference>
<keyword evidence="11" id="KW-0660">Purine salvage</keyword>
<evidence type="ECO:0000256" key="11">
    <source>
        <dbReference type="ARBA" id="ARBA00022726"/>
    </source>
</evidence>
<evidence type="ECO:0000313" key="14">
    <source>
        <dbReference type="EMBL" id="CAI6334816.1"/>
    </source>
</evidence>
<comment type="catalytic activity">
    <reaction evidence="1">
        <text>AMP + diphosphate = 5-phospho-alpha-D-ribose 1-diphosphate + adenine</text>
        <dbReference type="Rhea" id="RHEA:16609"/>
        <dbReference type="ChEBI" id="CHEBI:16708"/>
        <dbReference type="ChEBI" id="CHEBI:33019"/>
        <dbReference type="ChEBI" id="CHEBI:58017"/>
        <dbReference type="ChEBI" id="CHEBI:456215"/>
        <dbReference type="EC" id="2.4.2.7"/>
    </reaction>
</comment>
<dbReference type="EMBL" id="CAOQHR010000005">
    <property type="protein sequence ID" value="CAI6334816.1"/>
    <property type="molecule type" value="Genomic_DNA"/>
</dbReference>
<evidence type="ECO:0000256" key="9">
    <source>
        <dbReference type="ARBA" id="ARBA00022676"/>
    </source>
</evidence>
<comment type="caution">
    <text evidence="14">The sequence shown here is derived from an EMBL/GenBank/DDBJ whole genome shotgun (WGS) entry which is preliminary data.</text>
</comment>
<protein>
    <recommendedName>
        <fullName evidence="7">adenine phosphoribosyltransferase</fullName>
        <ecNumber evidence="7">2.4.2.7</ecNumber>
    </recommendedName>
</protein>
<evidence type="ECO:0000256" key="5">
    <source>
        <dbReference type="ARBA" id="ARBA00008391"/>
    </source>
</evidence>
<dbReference type="InterPro" id="IPR029057">
    <property type="entry name" value="PRTase-like"/>
</dbReference>
<evidence type="ECO:0000259" key="13">
    <source>
        <dbReference type="Pfam" id="PF00156"/>
    </source>
</evidence>
<dbReference type="CDD" id="cd06223">
    <property type="entry name" value="PRTases_typeI"/>
    <property type="match status" value="1"/>
</dbReference>
<evidence type="ECO:0000256" key="7">
    <source>
        <dbReference type="ARBA" id="ARBA00011893"/>
    </source>
</evidence>
<dbReference type="GO" id="GO:0003999">
    <property type="term" value="F:adenine phosphoribosyltransferase activity"/>
    <property type="evidence" value="ECO:0007669"/>
    <property type="project" value="UniProtKB-EC"/>
</dbReference>
<evidence type="ECO:0000256" key="1">
    <source>
        <dbReference type="ARBA" id="ARBA00000868"/>
    </source>
</evidence>
<dbReference type="AlphaFoldDB" id="A0A9W4UEN8"/>
<dbReference type="InterPro" id="IPR000836">
    <property type="entry name" value="PRTase_dom"/>
</dbReference>
<reference evidence="14" key="1">
    <citation type="submission" date="2023-01" db="EMBL/GenBank/DDBJ databases">
        <authorList>
            <person name="Van Ghelder C."/>
            <person name="Rancurel C."/>
        </authorList>
    </citation>
    <scope>NUCLEOTIDE SEQUENCE</scope>
    <source>
        <strain evidence="14">CNCM I-4278</strain>
    </source>
</reference>
<keyword evidence="10" id="KW-0808">Transferase</keyword>
<comment type="subcellular location">
    <subcellularLocation>
        <location evidence="3">Cytoplasm</location>
    </subcellularLocation>
</comment>
<evidence type="ECO:0000256" key="10">
    <source>
        <dbReference type="ARBA" id="ARBA00022679"/>
    </source>
</evidence>
<dbReference type="GO" id="GO:0002055">
    <property type="term" value="F:adenine binding"/>
    <property type="evidence" value="ECO:0007669"/>
    <property type="project" value="TreeGrafter"/>
</dbReference>
<feature type="compositionally biased region" description="Low complexity" evidence="12">
    <location>
        <begin position="56"/>
        <end position="69"/>
    </location>
</feature>
<name>A0A9W4UEN8_9PLEO</name>
<dbReference type="Gene3D" id="3.40.50.2020">
    <property type="match status" value="1"/>
</dbReference>
<evidence type="ECO:0000256" key="6">
    <source>
        <dbReference type="ARBA" id="ARBA00011738"/>
    </source>
</evidence>
<dbReference type="InterPro" id="IPR005764">
    <property type="entry name" value="Ade_phspho_trans"/>
</dbReference>
<feature type="region of interest" description="Disordered" evidence="12">
    <location>
        <begin position="56"/>
        <end position="95"/>
    </location>
</feature>
<dbReference type="GO" id="GO:0016208">
    <property type="term" value="F:AMP binding"/>
    <property type="evidence" value="ECO:0007669"/>
    <property type="project" value="TreeGrafter"/>
</dbReference>
<dbReference type="OrthoDB" id="363185at2759"/>
<keyword evidence="15" id="KW-1185">Reference proteome</keyword>
<gene>
    <name evidence="14" type="ORF">PDIGIT_LOCUS7885</name>
</gene>
<dbReference type="GO" id="GO:0044209">
    <property type="term" value="P:AMP salvage"/>
    <property type="evidence" value="ECO:0007669"/>
    <property type="project" value="TreeGrafter"/>
</dbReference>
<comment type="similarity">
    <text evidence="5">Belongs to the purine/pyrimidine phosphoribosyltransferase family.</text>
</comment>
<dbReference type="HAMAP" id="MF_00004">
    <property type="entry name" value="Aden_phosphoribosyltr"/>
    <property type="match status" value="1"/>
</dbReference>
<dbReference type="NCBIfam" id="NF002634">
    <property type="entry name" value="PRK02304.1-3"/>
    <property type="match status" value="1"/>
</dbReference>
<dbReference type="Proteomes" id="UP001152607">
    <property type="component" value="Unassembled WGS sequence"/>
</dbReference>
<evidence type="ECO:0000256" key="2">
    <source>
        <dbReference type="ARBA" id="ARBA00003968"/>
    </source>
</evidence>
<dbReference type="Pfam" id="PF00156">
    <property type="entry name" value="Pribosyltran"/>
    <property type="match status" value="1"/>
</dbReference>
<dbReference type="GO" id="GO:0006168">
    <property type="term" value="P:adenine salvage"/>
    <property type="evidence" value="ECO:0007669"/>
    <property type="project" value="InterPro"/>
</dbReference>
<evidence type="ECO:0000256" key="4">
    <source>
        <dbReference type="ARBA" id="ARBA00004659"/>
    </source>
</evidence>
<dbReference type="GO" id="GO:0005737">
    <property type="term" value="C:cytoplasm"/>
    <property type="evidence" value="ECO:0007669"/>
    <property type="project" value="UniProtKB-SubCell"/>
</dbReference>
<keyword evidence="8" id="KW-0963">Cytoplasm</keyword>
<dbReference type="SUPFAM" id="SSF53271">
    <property type="entry name" value="PRTase-like"/>
    <property type="match status" value="1"/>
</dbReference>
<evidence type="ECO:0000256" key="3">
    <source>
        <dbReference type="ARBA" id="ARBA00004496"/>
    </source>
</evidence>
<evidence type="ECO:0000256" key="8">
    <source>
        <dbReference type="ARBA" id="ARBA00022490"/>
    </source>
</evidence>
<evidence type="ECO:0000256" key="12">
    <source>
        <dbReference type="SAM" id="MobiDB-lite"/>
    </source>
</evidence>
<dbReference type="GO" id="GO:0006166">
    <property type="term" value="P:purine ribonucleoside salvage"/>
    <property type="evidence" value="ECO:0007669"/>
    <property type="project" value="UniProtKB-KW"/>
</dbReference>
<dbReference type="PANTHER" id="PTHR32315">
    <property type="entry name" value="ADENINE PHOSPHORIBOSYLTRANSFERASE"/>
    <property type="match status" value="1"/>
</dbReference>
<dbReference type="NCBIfam" id="NF002636">
    <property type="entry name" value="PRK02304.1-5"/>
    <property type="match status" value="1"/>
</dbReference>
<comment type="function">
    <text evidence="2">Catalyzes a salvage reaction resulting in the formation of AMP, that is energically less costly than de novo synthesis.</text>
</comment>
<keyword evidence="9" id="KW-0328">Glycosyltransferase</keyword>
<organism evidence="14 15">
    <name type="scientific">Periconia digitata</name>
    <dbReference type="NCBI Taxonomy" id="1303443"/>
    <lineage>
        <taxon>Eukaryota</taxon>
        <taxon>Fungi</taxon>
        <taxon>Dikarya</taxon>
        <taxon>Ascomycota</taxon>
        <taxon>Pezizomycotina</taxon>
        <taxon>Dothideomycetes</taxon>
        <taxon>Pleosporomycetidae</taxon>
        <taxon>Pleosporales</taxon>
        <taxon>Massarineae</taxon>
        <taxon>Periconiaceae</taxon>
        <taxon>Periconia</taxon>
    </lineage>
</organism>
<accession>A0A9W4UEN8</accession>
<proteinExistence type="inferred from homology"/>
<dbReference type="InterPro" id="IPR050054">
    <property type="entry name" value="UPRTase/APRTase"/>
</dbReference>
<comment type="subunit">
    <text evidence="6">Homodimer.</text>
</comment>
<dbReference type="PANTHER" id="PTHR32315:SF3">
    <property type="entry name" value="ADENINE PHOSPHORIBOSYLTRANSFERASE"/>
    <property type="match status" value="1"/>
</dbReference>
<comment type="pathway">
    <text evidence="4">Purine metabolism; AMP biosynthesis via salvage pathway; AMP from adenine: step 1/1.</text>
</comment>